<evidence type="ECO:0000256" key="1">
    <source>
        <dbReference type="ARBA" id="ARBA00022722"/>
    </source>
</evidence>
<feature type="domain" description="ATP-dependent helicase/deoxyribonuclease subunit B N-terminal" evidence="11">
    <location>
        <begin position="8"/>
        <end position="272"/>
    </location>
</feature>
<evidence type="ECO:0000256" key="9">
    <source>
        <dbReference type="ARBA" id="ARBA00023204"/>
    </source>
</evidence>
<protein>
    <submittedName>
        <fullName evidence="12">Putative ATP-dependent nuclease subunit B</fullName>
    </submittedName>
</protein>
<evidence type="ECO:0000313" key="12">
    <source>
        <dbReference type="EMBL" id="EEW37897.1"/>
    </source>
</evidence>
<evidence type="ECO:0000256" key="8">
    <source>
        <dbReference type="ARBA" id="ARBA00023125"/>
    </source>
</evidence>
<dbReference type="STRING" id="638301.HMPREF0444_0410"/>
<dbReference type="Gene3D" id="3.40.50.300">
    <property type="entry name" value="P-loop containing nucleotide triphosphate hydrolases"/>
    <property type="match status" value="4"/>
</dbReference>
<keyword evidence="6" id="KW-0269">Exonuclease</keyword>
<dbReference type="AlphaFoldDB" id="C8NER5"/>
<dbReference type="Proteomes" id="UP000005926">
    <property type="component" value="Unassembled WGS sequence"/>
</dbReference>
<dbReference type="InterPro" id="IPR027417">
    <property type="entry name" value="P-loop_NTPase"/>
</dbReference>
<dbReference type="PANTHER" id="PTHR30591">
    <property type="entry name" value="RECBCD ENZYME SUBUNIT RECC"/>
    <property type="match status" value="1"/>
</dbReference>
<dbReference type="GO" id="GO:0004386">
    <property type="term" value="F:helicase activity"/>
    <property type="evidence" value="ECO:0007669"/>
    <property type="project" value="UniProtKB-KW"/>
</dbReference>
<dbReference type="RefSeq" id="WP_005605492.1">
    <property type="nucleotide sequence ID" value="NZ_CP102283.1"/>
</dbReference>
<dbReference type="InterPro" id="IPR049035">
    <property type="entry name" value="ADDB_N"/>
</dbReference>
<sequence>MMGFKAVISKKSTNKSKMIAERFSNWLKEKETHQVFYIVPDHIKFTAEMEMIRNVGELLSNSTNRSYASTRLQVYSFKRLLWYLLRNEAITEKISISKVGIAMLLKSILEEHSDELLLFKNEARHKGFLEQLSKVMNEFQSGGIEIEDFSSFFEATNPTENEKRLKEFGIIYRYYTNALKQDFVHQEESYAQLCSVIASKDLSNTFIAIDEMVTLSKAEMEVIEALVGSGATVEFHATLTTYGVHTAKNEIGDSLFTSNRILLERLSRWINRGDDLARIIEWENTESIFDEEFKEVEQFWLETNGGLPKVKRTPEQKIPLQKITFTKYTDEREEYQETFAQIKRMVQTGNVRYKDIQILGRNLEENHLFLESLLKQYAIPGFIDLSDSMEHHPIIQVLDALFAIWQYDWRYADIMSLLRSEYVLWHKDDETSLKDQLQAFRQQLDETETVILANGYEGYQWTNGKPWSYVEDSIDEDSKVEQTDKNTRVLLKAEQLRNELTSILLPAFKKIEQSTTTKEAVSVLYQLLLTLGVDQSFIYWRDVAAEEGDVETARRQEQVWTEFIRLLDEYIYIFGEKSFDWETFMMLLHTGFEQTHYNLAPSTLDELTITGMDSVRYTPKKITFAVGLSQGVMPRNIDETGLLTDDERELFSNHLDSGRFLAPTTGQLQSVEPFVFYQLLMSATEHLYLSCAISKDGKEQLVSNFIQRLLKHYELEEIDGSFNRQNRLEQGDFVVPYELFTTLLLKMRENKFKEKEEIDFLWKLIPHLLKVDATFSANYHALLASVFRLNVASKLPLSLAQELYGNQLNLSTSQIETYYKDPFSHFLQYGLRLKERQEFELSPANTGEYFHEFFDQFIKELNARGISLRDLTLEQKLAIEKDIFNRMKDNPKFAILASSRRLNFVQGLLHQTLMQTTNALQKQALALETKPWMTEVVFGTSGNYPIHIPIGHNQSIHLRGKIDRIDLLQADNGIFNGIIDYKSSEQKFEIAKLIAGVQIQLLTYLKVSEEIIRSEKGVIPTPLEASYIHVHNPKFSIKEVPTEDKFMQEWTKAFKHRGLINSDEIARLNPELVETSKSNVLNVALKKDGGISATYKNGVYTTEELKLFKDFVWEKIQEAGKGILSGDITLAPYEDFKQYADSVSGKFSSIAQFDATNPENRYRTLPKFEKEEGITFIQDELQEKKGETEA</sequence>
<proteinExistence type="predicted"/>
<keyword evidence="5" id="KW-0347">Helicase</keyword>
<keyword evidence="7" id="KW-0067">ATP-binding</keyword>
<dbReference type="GO" id="GO:0005524">
    <property type="term" value="F:ATP binding"/>
    <property type="evidence" value="ECO:0007669"/>
    <property type="project" value="UniProtKB-KW"/>
</dbReference>
<evidence type="ECO:0000256" key="4">
    <source>
        <dbReference type="ARBA" id="ARBA00022801"/>
    </source>
</evidence>
<dbReference type="InterPro" id="IPR038726">
    <property type="entry name" value="PDDEXK_AddAB-type"/>
</dbReference>
<dbReference type="Pfam" id="PF12705">
    <property type="entry name" value="PDDEXK_1"/>
    <property type="match status" value="1"/>
</dbReference>
<dbReference type="GO" id="GO:0004527">
    <property type="term" value="F:exonuclease activity"/>
    <property type="evidence" value="ECO:0007669"/>
    <property type="project" value="UniProtKB-KW"/>
</dbReference>
<feature type="domain" description="PD-(D/E)XK endonuclease-like" evidence="10">
    <location>
        <begin position="810"/>
        <end position="1062"/>
    </location>
</feature>
<dbReference type="GO" id="GO:0003677">
    <property type="term" value="F:DNA binding"/>
    <property type="evidence" value="ECO:0007669"/>
    <property type="project" value="UniProtKB-KW"/>
</dbReference>
<dbReference type="Pfam" id="PF21445">
    <property type="entry name" value="ADDB_N"/>
    <property type="match status" value="1"/>
</dbReference>
<keyword evidence="4" id="KW-0378">Hydrolase</keyword>
<evidence type="ECO:0000256" key="2">
    <source>
        <dbReference type="ARBA" id="ARBA00022741"/>
    </source>
</evidence>
<keyword evidence="8" id="KW-0238">DNA-binding</keyword>
<dbReference type="GO" id="GO:0006281">
    <property type="term" value="P:DNA repair"/>
    <property type="evidence" value="ECO:0007669"/>
    <property type="project" value="UniProtKB-KW"/>
</dbReference>
<keyword evidence="1" id="KW-0540">Nuclease</keyword>
<evidence type="ECO:0000259" key="11">
    <source>
        <dbReference type="Pfam" id="PF21445"/>
    </source>
</evidence>
<evidence type="ECO:0000259" key="10">
    <source>
        <dbReference type="Pfam" id="PF12705"/>
    </source>
</evidence>
<dbReference type="GeneID" id="78413257"/>
<keyword evidence="3" id="KW-0227">DNA damage</keyword>
<name>C8NER5_9LACT</name>
<reference evidence="12 13" key="1">
    <citation type="submission" date="2009-08" db="EMBL/GenBank/DDBJ databases">
        <authorList>
            <person name="Muzny D."/>
            <person name="Qin X."/>
            <person name="Deng J."/>
            <person name="Jiang H."/>
            <person name="Liu Y."/>
            <person name="Qu J."/>
            <person name="Song X.-Z."/>
            <person name="Zhang L."/>
            <person name="Thornton R."/>
            <person name="Coyle M."/>
            <person name="Francisco L."/>
            <person name="Jackson L."/>
            <person name="Javaid M."/>
            <person name="Korchina V."/>
            <person name="Kovar C."/>
            <person name="Mata R."/>
            <person name="Mathew T."/>
            <person name="Ngo R."/>
            <person name="Nguyen L."/>
            <person name="Nguyen N."/>
            <person name="Okwuonu G."/>
            <person name="Ongeri F."/>
            <person name="Pham C."/>
            <person name="Simmons D."/>
            <person name="Wilczek-Boney K."/>
            <person name="Hale W."/>
            <person name="Jakkamsetti A."/>
            <person name="Pham P."/>
            <person name="Ruth R."/>
            <person name="San Lucas F."/>
            <person name="Warren J."/>
            <person name="Zhang J."/>
            <person name="Zhao Z."/>
            <person name="Zhou C."/>
            <person name="Zhu D."/>
            <person name="Lee S."/>
            <person name="Bess C."/>
            <person name="Blankenburg K."/>
            <person name="Forbes L."/>
            <person name="Fu Q."/>
            <person name="Gubbala S."/>
            <person name="Hirani K."/>
            <person name="Jayaseelan J.C."/>
            <person name="Lara F."/>
            <person name="Munidasa M."/>
            <person name="Palculict T."/>
            <person name="Patil S."/>
            <person name="Pu L.-L."/>
            <person name="Saada N."/>
            <person name="Tang L."/>
            <person name="Weissenberger G."/>
            <person name="Zhu Y."/>
            <person name="Hemphill L."/>
            <person name="Shang Y."/>
            <person name="Youmans B."/>
            <person name="Ayvaz T."/>
            <person name="Ross M."/>
            <person name="Santibanez J."/>
            <person name="Aqrawi P."/>
            <person name="Gross S."/>
            <person name="Joshi V."/>
            <person name="Fowler G."/>
            <person name="Nazareth L."/>
            <person name="Reid J."/>
            <person name="Worley K."/>
            <person name="Petrosino J."/>
            <person name="Highlander S."/>
            <person name="Gibbs R."/>
        </authorList>
    </citation>
    <scope>NUCLEOTIDE SEQUENCE [LARGE SCALE GENOMIC DNA]</scope>
    <source>
        <strain evidence="12 13">ATCC 49175</strain>
    </source>
</reference>
<dbReference type="eggNOG" id="COG3857">
    <property type="taxonomic scope" value="Bacteria"/>
</dbReference>
<keyword evidence="13" id="KW-1185">Reference proteome</keyword>
<organism evidence="12 13">
    <name type="scientific">Granulicatella adiacens ATCC 49175</name>
    <dbReference type="NCBI Taxonomy" id="638301"/>
    <lineage>
        <taxon>Bacteria</taxon>
        <taxon>Bacillati</taxon>
        <taxon>Bacillota</taxon>
        <taxon>Bacilli</taxon>
        <taxon>Lactobacillales</taxon>
        <taxon>Carnobacteriaceae</taxon>
        <taxon>Granulicatella</taxon>
    </lineage>
</organism>
<evidence type="ECO:0000256" key="6">
    <source>
        <dbReference type="ARBA" id="ARBA00022839"/>
    </source>
</evidence>
<dbReference type="GO" id="GO:0006310">
    <property type="term" value="P:DNA recombination"/>
    <property type="evidence" value="ECO:0007669"/>
    <property type="project" value="TreeGrafter"/>
</dbReference>
<evidence type="ECO:0000313" key="13">
    <source>
        <dbReference type="Proteomes" id="UP000005926"/>
    </source>
</evidence>
<accession>C8NER5</accession>
<comment type="caution">
    <text evidence="12">The sequence shown here is derived from an EMBL/GenBank/DDBJ whole genome shotgun (WGS) entry which is preliminary data.</text>
</comment>
<dbReference type="HOGENOM" id="CLU_007838_0_0_9"/>
<evidence type="ECO:0000256" key="5">
    <source>
        <dbReference type="ARBA" id="ARBA00022806"/>
    </source>
</evidence>
<dbReference type="SUPFAM" id="SSF52540">
    <property type="entry name" value="P-loop containing nucleoside triphosphate hydrolases"/>
    <property type="match status" value="1"/>
</dbReference>
<evidence type="ECO:0000256" key="7">
    <source>
        <dbReference type="ARBA" id="ARBA00022840"/>
    </source>
</evidence>
<gene>
    <name evidence="12" type="primary">rexB</name>
    <name evidence="12" type="ORF">HMPREF0444_0410</name>
</gene>
<dbReference type="PANTHER" id="PTHR30591:SF1">
    <property type="entry name" value="RECBCD ENZYME SUBUNIT RECC"/>
    <property type="match status" value="1"/>
</dbReference>
<dbReference type="EMBL" id="ACKZ01000009">
    <property type="protein sequence ID" value="EEW37897.1"/>
    <property type="molecule type" value="Genomic_DNA"/>
</dbReference>
<keyword evidence="9" id="KW-0234">DNA repair</keyword>
<keyword evidence="2" id="KW-0547">Nucleotide-binding</keyword>
<evidence type="ECO:0000256" key="3">
    <source>
        <dbReference type="ARBA" id="ARBA00022763"/>
    </source>
</evidence>